<dbReference type="STRING" id="416016.SAMN05443547_0777"/>
<dbReference type="EMBL" id="FRYK01000001">
    <property type="protein sequence ID" value="SHO72445.1"/>
    <property type="molecule type" value="Genomic_DNA"/>
</dbReference>
<name>A0A1M7ZU90_9FLAO</name>
<reference evidence="3" key="1">
    <citation type="submission" date="2016-12" db="EMBL/GenBank/DDBJ databases">
        <authorList>
            <person name="Varghese N."/>
            <person name="Submissions S."/>
        </authorList>
    </citation>
    <scope>NUCLEOTIDE SEQUENCE [LARGE SCALE GENOMIC DNA]</scope>
    <source>
        <strain evidence="3">DSM 18830</strain>
    </source>
</reference>
<gene>
    <name evidence="2" type="ORF">SAMN05443547_0777</name>
</gene>
<feature type="transmembrane region" description="Helical" evidence="1">
    <location>
        <begin position="41"/>
        <end position="58"/>
    </location>
</feature>
<accession>A0A1M7ZU90</accession>
<evidence type="ECO:0000313" key="2">
    <source>
        <dbReference type="EMBL" id="SHO72445.1"/>
    </source>
</evidence>
<dbReference type="AlphaFoldDB" id="A0A1M7ZU90"/>
<keyword evidence="1" id="KW-1133">Transmembrane helix</keyword>
<evidence type="ECO:0000313" key="3">
    <source>
        <dbReference type="Proteomes" id="UP000184611"/>
    </source>
</evidence>
<organism evidence="2 3">
    <name type="scientific">Flavobacterium cucumis</name>
    <dbReference type="NCBI Taxonomy" id="416016"/>
    <lineage>
        <taxon>Bacteria</taxon>
        <taxon>Pseudomonadati</taxon>
        <taxon>Bacteroidota</taxon>
        <taxon>Flavobacteriia</taxon>
        <taxon>Flavobacteriales</taxon>
        <taxon>Flavobacteriaceae</taxon>
        <taxon>Flavobacterium</taxon>
    </lineage>
</organism>
<keyword evidence="1" id="KW-0812">Transmembrane</keyword>
<dbReference type="RefSeq" id="WP_073581581.1">
    <property type="nucleotide sequence ID" value="NZ_FRYK01000001.1"/>
</dbReference>
<proteinExistence type="predicted"/>
<evidence type="ECO:0000256" key="1">
    <source>
        <dbReference type="SAM" id="Phobius"/>
    </source>
</evidence>
<evidence type="ECO:0008006" key="4">
    <source>
        <dbReference type="Google" id="ProtNLM"/>
    </source>
</evidence>
<sequence>MSTNSQDQEIDLGQVFSKIGGFFTKLIERFFDFIFFLKKKILVIIVLFITGVVLAFLIDFKVYKHEVSVIPNFGSNEYLYKKIEQINAKLKENDSLFFKQLGIKRYDKIKEIEIDAYPAIYSFVNNKDQENNFDFIKLMAEDGNIEKIMKDEITSKNYYHHKIAIQTNGVFNKEEFITPILNYLNSNPFFETQKQVYQKNLKEKISLNDSLINQIDNLILLLSTNSSPGSISISEKNSIPELIEKKDKLIIEKQKLLNYEIINNQIIKEESSILNIREYKPLLLNNKVLFPLILILIYLLSYFLLATYKKQSERIKK</sequence>
<keyword evidence="3" id="KW-1185">Reference proteome</keyword>
<feature type="transmembrane region" description="Helical" evidence="1">
    <location>
        <begin position="288"/>
        <end position="308"/>
    </location>
</feature>
<dbReference type="OrthoDB" id="1452530at2"/>
<protein>
    <recommendedName>
        <fullName evidence="4">Chain length determinant protein</fullName>
    </recommendedName>
</protein>
<keyword evidence="1" id="KW-0472">Membrane</keyword>
<dbReference type="Proteomes" id="UP000184611">
    <property type="component" value="Unassembled WGS sequence"/>
</dbReference>